<sequence length="184" mass="22227">MSGIQEKYEIYVSRIKNTYQKYLDVATPHVMKRWIGTYVLFAIFMARIVFTEGWYIVCYTWAIYILNMFLQFLTPKFDPSLEQEFRDESVEEGTGQMDENDEEFRPFIRRLPEFRFWYKSTVSTLIAIACSLFTIFDIPVFWPILLMYFIILFLITMRRQIQHMAKYHYLPFDIGKTKYQGGKK</sequence>
<evidence type="ECO:0000256" key="2">
    <source>
        <dbReference type="ARBA" id="ARBA00006070"/>
    </source>
</evidence>
<gene>
    <name evidence="8" type="ORF">Cboi02_000019200</name>
</gene>
<evidence type="ECO:0000313" key="9">
    <source>
        <dbReference type="Proteomes" id="UP001165120"/>
    </source>
</evidence>
<evidence type="ECO:0000256" key="4">
    <source>
        <dbReference type="ARBA" id="ARBA00022989"/>
    </source>
</evidence>
<keyword evidence="9" id="KW-1185">Reference proteome</keyword>
<keyword evidence="3 7" id="KW-0812">Transmembrane</keyword>
<feature type="transmembrane region" description="Helical" evidence="7">
    <location>
        <begin position="116"/>
        <end position="134"/>
    </location>
</feature>
<reference evidence="8" key="1">
    <citation type="submission" date="2023-04" db="EMBL/GenBank/DDBJ databases">
        <title>Candida boidinii NBRC 10035.</title>
        <authorList>
            <person name="Ichikawa N."/>
            <person name="Sato H."/>
            <person name="Tonouchi N."/>
        </authorList>
    </citation>
    <scope>NUCLEOTIDE SEQUENCE</scope>
    <source>
        <strain evidence="8">NBRC 10035</strain>
    </source>
</reference>
<evidence type="ECO:0000256" key="3">
    <source>
        <dbReference type="ARBA" id="ARBA00022692"/>
    </source>
</evidence>
<dbReference type="GO" id="GO:0000139">
    <property type="term" value="C:Golgi membrane"/>
    <property type="evidence" value="ECO:0007669"/>
    <property type="project" value="TreeGrafter"/>
</dbReference>
<dbReference type="Proteomes" id="UP001165120">
    <property type="component" value="Unassembled WGS sequence"/>
</dbReference>
<feature type="transmembrane region" description="Helical" evidence="7">
    <location>
        <begin position="140"/>
        <end position="157"/>
    </location>
</feature>
<keyword evidence="4 7" id="KW-1133">Transmembrane helix</keyword>
<evidence type="ECO:0000256" key="5">
    <source>
        <dbReference type="ARBA" id="ARBA00023136"/>
    </source>
</evidence>
<keyword evidence="5 6" id="KW-0472">Membrane</keyword>
<dbReference type="OrthoDB" id="448250at2759"/>
<dbReference type="GO" id="GO:0006890">
    <property type="term" value="P:retrograde vesicle-mediated transport, Golgi to endoplasmic reticulum"/>
    <property type="evidence" value="ECO:0007669"/>
    <property type="project" value="TreeGrafter"/>
</dbReference>
<dbReference type="PIRSF" id="PIRSF016013">
    <property type="entry name" value="AtER_Rer1p"/>
    <property type="match status" value="1"/>
</dbReference>
<proteinExistence type="inferred from homology"/>
<dbReference type="InterPro" id="IPR004932">
    <property type="entry name" value="Rer1"/>
</dbReference>
<dbReference type="PANTHER" id="PTHR10743:SF0">
    <property type="entry name" value="PROTEIN RER1"/>
    <property type="match status" value="1"/>
</dbReference>
<dbReference type="AlphaFoldDB" id="A0A9W6SUW0"/>
<dbReference type="GO" id="GO:0005783">
    <property type="term" value="C:endoplasmic reticulum"/>
    <property type="evidence" value="ECO:0007669"/>
    <property type="project" value="GOC"/>
</dbReference>
<evidence type="ECO:0000256" key="6">
    <source>
        <dbReference type="PIRNR" id="PIRNR016013"/>
    </source>
</evidence>
<comment type="function">
    <text evidence="6">Involved in the retrieval of endoplasmic reticulum membrane proteins from the early Golgi compartment.</text>
</comment>
<evidence type="ECO:0000256" key="1">
    <source>
        <dbReference type="ARBA" id="ARBA00004141"/>
    </source>
</evidence>
<dbReference type="EMBL" id="BSXN01000032">
    <property type="protein sequence ID" value="GME66746.1"/>
    <property type="molecule type" value="Genomic_DNA"/>
</dbReference>
<name>A0A9W6SUW0_CANBO</name>
<evidence type="ECO:0000256" key="7">
    <source>
        <dbReference type="SAM" id="Phobius"/>
    </source>
</evidence>
<dbReference type="GO" id="GO:0006621">
    <property type="term" value="P:protein retention in ER lumen"/>
    <property type="evidence" value="ECO:0007669"/>
    <property type="project" value="TreeGrafter"/>
</dbReference>
<dbReference type="PANTHER" id="PTHR10743">
    <property type="entry name" value="PROTEIN RER1"/>
    <property type="match status" value="1"/>
</dbReference>
<protein>
    <recommendedName>
        <fullName evidence="6">Protein RER1</fullName>
    </recommendedName>
</protein>
<comment type="similarity">
    <text evidence="2 6">Belongs to the RER1 family.</text>
</comment>
<evidence type="ECO:0000313" key="8">
    <source>
        <dbReference type="EMBL" id="GME66746.1"/>
    </source>
</evidence>
<organism evidence="8 9">
    <name type="scientific">Candida boidinii</name>
    <name type="common">Yeast</name>
    <dbReference type="NCBI Taxonomy" id="5477"/>
    <lineage>
        <taxon>Eukaryota</taxon>
        <taxon>Fungi</taxon>
        <taxon>Dikarya</taxon>
        <taxon>Ascomycota</taxon>
        <taxon>Saccharomycotina</taxon>
        <taxon>Pichiomycetes</taxon>
        <taxon>Pichiales</taxon>
        <taxon>Pichiaceae</taxon>
        <taxon>Ogataea</taxon>
        <taxon>Ogataea/Candida clade</taxon>
    </lineage>
</organism>
<accession>A0A9W6SUW0</accession>
<comment type="subcellular location">
    <subcellularLocation>
        <location evidence="1">Membrane</location>
        <topology evidence="1">Multi-pass membrane protein</topology>
    </subcellularLocation>
</comment>
<comment type="caution">
    <text evidence="8">The sequence shown here is derived from an EMBL/GenBank/DDBJ whole genome shotgun (WGS) entry which is preliminary data.</text>
</comment>
<feature type="transmembrane region" description="Helical" evidence="7">
    <location>
        <begin position="30"/>
        <end position="48"/>
    </location>
</feature>
<dbReference type="Pfam" id="PF03248">
    <property type="entry name" value="Rer1"/>
    <property type="match status" value="1"/>
</dbReference>